<gene>
    <name evidence="5" type="ORF">B0T46_14705</name>
</gene>
<dbReference type="GO" id="GO:0003677">
    <property type="term" value="F:DNA binding"/>
    <property type="evidence" value="ECO:0007669"/>
    <property type="project" value="UniProtKB-KW"/>
</dbReference>
<dbReference type="EMBL" id="MUMY01000012">
    <property type="protein sequence ID" value="ONM47895.1"/>
    <property type="molecule type" value="Genomic_DNA"/>
</dbReference>
<dbReference type="SUPFAM" id="SSF46955">
    <property type="entry name" value="Putative DNA-binding domain"/>
    <property type="match status" value="1"/>
</dbReference>
<dbReference type="PRINTS" id="PR00040">
    <property type="entry name" value="HTHMERR"/>
</dbReference>
<dbReference type="RefSeq" id="WP_077117479.1">
    <property type="nucleotide sequence ID" value="NZ_LOKT01000003.1"/>
</dbReference>
<dbReference type="InterPro" id="IPR047057">
    <property type="entry name" value="MerR_fam"/>
</dbReference>
<dbReference type="SMART" id="SM00422">
    <property type="entry name" value="HTH_MERR"/>
    <property type="match status" value="1"/>
</dbReference>
<dbReference type="PANTHER" id="PTHR30204:SF94">
    <property type="entry name" value="HEAVY METAL-DEPENDENT TRANSCRIPTIONAL REGULATOR HI_0293-RELATED"/>
    <property type="match status" value="1"/>
</dbReference>
<evidence type="ECO:0000313" key="5">
    <source>
        <dbReference type="EMBL" id="ONM47895.1"/>
    </source>
</evidence>
<keyword evidence="3" id="KW-0804">Transcription</keyword>
<evidence type="ECO:0000256" key="3">
    <source>
        <dbReference type="ARBA" id="ARBA00023163"/>
    </source>
</evidence>
<dbReference type="PROSITE" id="PS50937">
    <property type="entry name" value="HTH_MERR_2"/>
    <property type="match status" value="1"/>
</dbReference>
<dbReference type="STRING" id="1538463.B0T36_06250"/>
<keyword evidence="2" id="KW-0238">DNA-binding</keyword>
<dbReference type="AlphaFoldDB" id="A0A1V2TEI3"/>
<evidence type="ECO:0000313" key="6">
    <source>
        <dbReference type="Proteomes" id="UP000188836"/>
    </source>
</evidence>
<comment type="caution">
    <text evidence="5">The sequence shown here is derived from an EMBL/GenBank/DDBJ whole genome shotgun (WGS) entry which is preliminary data.</text>
</comment>
<dbReference type="Proteomes" id="UP000188836">
    <property type="component" value="Unassembled WGS sequence"/>
</dbReference>
<dbReference type="InterPro" id="IPR000551">
    <property type="entry name" value="MerR-type_HTH_dom"/>
</dbReference>
<accession>A0A1V2TEI3</accession>
<evidence type="ECO:0000256" key="1">
    <source>
        <dbReference type="ARBA" id="ARBA00023015"/>
    </source>
</evidence>
<protein>
    <recommendedName>
        <fullName evidence="4">HTH merR-type domain-containing protein</fullName>
    </recommendedName>
</protein>
<dbReference type="GO" id="GO:0003700">
    <property type="term" value="F:DNA-binding transcription factor activity"/>
    <property type="evidence" value="ECO:0007669"/>
    <property type="project" value="InterPro"/>
</dbReference>
<keyword evidence="6" id="KW-1185">Reference proteome</keyword>
<sequence length="140" mass="15812">MPRQQTLRIGQLAKLAGTSTRSIRYYESIGLLQSERADNGYRVYTDETVTVIRNIRKLLDAGLNCKDIGTLGSCLAGADFDDQDVCRETIALFEQRLASIESALTSLSASRERIIDDLNRLRHRYAEQDDNRHDTESGCR</sequence>
<dbReference type="Gene3D" id="1.10.1660.10">
    <property type="match status" value="1"/>
</dbReference>
<evidence type="ECO:0000256" key="2">
    <source>
        <dbReference type="ARBA" id="ARBA00023125"/>
    </source>
</evidence>
<organism evidence="5 6">
    <name type="scientific">Nocardia donostiensis</name>
    <dbReference type="NCBI Taxonomy" id="1538463"/>
    <lineage>
        <taxon>Bacteria</taxon>
        <taxon>Bacillati</taxon>
        <taxon>Actinomycetota</taxon>
        <taxon>Actinomycetes</taxon>
        <taxon>Mycobacteriales</taxon>
        <taxon>Nocardiaceae</taxon>
        <taxon>Nocardia</taxon>
    </lineage>
</organism>
<keyword evidence="1" id="KW-0805">Transcription regulation</keyword>
<name>A0A1V2TEI3_9NOCA</name>
<evidence type="ECO:0000259" key="4">
    <source>
        <dbReference type="PROSITE" id="PS50937"/>
    </source>
</evidence>
<dbReference type="InterPro" id="IPR009061">
    <property type="entry name" value="DNA-bd_dom_put_sf"/>
</dbReference>
<feature type="domain" description="HTH merR-type" evidence="4">
    <location>
        <begin position="6"/>
        <end position="74"/>
    </location>
</feature>
<reference evidence="5 6" key="1">
    <citation type="journal article" date="2016" name="Antonie Van Leeuwenhoek">
        <title>Nocardia donostiensis sp. nov., isolated from human respiratory specimens.</title>
        <authorList>
            <person name="Ercibengoa M."/>
            <person name="Bell M."/>
            <person name="Marimon J.M."/>
            <person name="Humrighouse B."/>
            <person name="Klenk H.P."/>
            <person name="Potter G."/>
            <person name="Perez-Trallero E."/>
        </authorList>
    </citation>
    <scope>NUCLEOTIDE SEQUENCE [LARGE SCALE GENOMIC DNA]</scope>
    <source>
        <strain evidence="5 6">X1655</strain>
    </source>
</reference>
<dbReference type="PANTHER" id="PTHR30204">
    <property type="entry name" value="REDOX-CYCLING DRUG-SENSING TRANSCRIPTIONAL ACTIVATOR SOXR"/>
    <property type="match status" value="1"/>
</dbReference>
<proteinExistence type="predicted"/>
<dbReference type="Pfam" id="PF13411">
    <property type="entry name" value="MerR_1"/>
    <property type="match status" value="1"/>
</dbReference>